<dbReference type="GO" id="GO:0005886">
    <property type="term" value="C:plasma membrane"/>
    <property type="evidence" value="ECO:0007669"/>
    <property type="project" value="TreeGrafter"/>
</dbReference>
<keyword evidence="1" id="KW-0812">Transmembrane</keyword>
<accession>A0A2A4Z8V8</accession>
<dbReference type="AlphaFoldDB" id="A0A2A4Z8V8"/>
<dbReference type="PANTHER" id="PTHR34989">
    <property type="entry name" value="PROTEIN HDED"/>
    <property type="match status" value="1"/>
</dbReference>
<comment type="caution">
    <text evidence="2">The sequence shown here is derived from an EMBL/GenBank/DDBJ whole genome shotgun (WGS) entry which is preliminary data.</text>
</comment>
<organism evidence="2">
    <name type="scientific">OCS116 cluster bacterium</name>
    <dbReference type="NCBI Taxonomy" id="2030921"/>
    <lineage>
        <taxon>Bacteria</taxon>
        <taxon>Pseudomonadati</taxon>
        <taxon>Pseudomonadota</taxon>
        <taxon>Alphaproteobacteria</taxon>
        <taxon>OCS116 cluster</taxon>
    </lineage>
</organism>
<reference key="1">
    <citation type="submission" date="2017-08" db="EMBL/GenBank/DDBJ databases">
        <title>A dynamic microbial community with high functional redundancy inhabits the cold, oxic subseafloor aquifer.</title>
        <authorList>
            <person name="Tully B.J."/>
            <person name="Wheat C.G."/>
            <person name="Glazer B.T."/>
            <person name="Huber J.A."/>
        </authorList>
    </citation>
    <scope>NUCLEOTIDE SEQUENCE [LARGE SCALE GENOMIC DNA]</scope>
</reference>
<proteinExistence type="predicted"/>
<name>A0A2A4Z8V8_9PROT</name>
<keyword evidence="1" id="KW-0472">Membrane</keyword>
<evidence type="ECO:0000313" key="2">
    <source>
        <dbReference type="EMBL" id="PCJ03341.1"/>
    </source>
</evidence>
<feature type="transmembrane region" description="Helical" evidence="1">
    <location>
        <begin position="115"/>
        <end position="138"/>
    </location>
</feature>
<dbReference type="InterPro" id="IPR005325">
    <property type="entry name" value="DUF308_memb"/>
</dbReference>
<keyword evidence="1" id="KW-1133">Transmembrane helix</keyword>
<reference evidence="2" key="2">
    <citation type="journal article" date="2018" name="ISME J.">
        <title>A dynamic microbial community with high functional redundancy inhabits the cold, oxic subseafloor aquifer.</title>
        <authorList>
            <person name="Tully B.J."/>
            <person name="Wheat C.G."/>
            <person name="Glazer B.T."/>
            <person name="Huber J.A."/>
        </authorList>
    </citation>
    <scope>NUCLEOTIDE SEQUENCE</scope>
    <source>
        <strain evidence="2">NORP83</strain>
    </source>
</reference>
<dbReference type="InterPro" id="IPR052712">
    <property type="entry name" value="Acid_resist_chaperone_HdeD"/>
</dbReference>
<feature type="transmembrane region" description="Helical" evidence="1">
    <location>
        <begin position="26"/>
        <end position="49"/>
    </location>
</feature>
<feature type="transmembrane region" description="Helical" evidence="1">
    <location>
        <begin position="88"/>
        <end position="108"/>
    </location>
</feature>
<evidence type="ECO:0000256" key="1">
    <source>
        <dbReference type="SAM" id="Phobius"/>
    </source>
</evidence>
<dbReference type="Pfam" id="PF03729">
    <property type="entry name" value="DUF308"/>
    <property type="match status" value="1"/>
</dbReference>
<evidence type="ECO:0008006" key="3">
    <source>
        <dbReference type="Google" id="ProtNLM"/>
    </source>
</evidence>
<dbReference type="PANTHER" id="PTHR34989:SF1">
    <property type="entry name" value="PROTEIN HDED"/>
    <property type="match status" value="1"/>
</dbReference>
<gene>
    <name evidence="2" type="ORF">COB13_01575</name>
</gene>
<sequence>MKNWFLWLVIAIVSIGSGVVSLFNPFAASLAAGQLAGGFFLIIGASQIYASWRSVQFRSKIWALIGGVTALLIGASILYNPFDGLRSLTILIAILFLIIGSAKIFISLGYRGTKYFIPILISGIVSFGLAILILINFLSTTESILGIFLAIELISNGLFLAILALNRKVVPAKI</sequence>
<protein>
    <recommendedName>
        <fullName evidence="3">HdeD</fullName>
    </recommendedName>
</protein>
<feature type="transmembrane region" description="Helical" evidence="1">
    <location>
        <begin position="144"/>
        <end position="165"/>
    </location>
</feature>
<feature type="transmembrane region" description="Helical" evidence="1">
    <location>
        <begin position="61"/>
        <end position="82"/>
    </location>
</feature>
<dbReference type="EMBL" id="NVUS01000002">
    <property type="protein sequence ID" value="PCJ03341.1"/>
    <property type="molecule type" value="Genomic_DNA"/>
</dbReference>